<evidence type="ECO:0000256" key="1">
    <source>
        <dbReference type="SAM" id="Phobius"/>
    </source>
</evidence>
<sequence length="69" mass="7516">MSEASIVLPTFGPQEWKILWFVLVSAFIALGYGAFLAKKTIQEDPGSQAMQDVAKAIEEGALAYLARQV</sequence>
<protein>
    <submittedName>
        <fullName evidence="2">Sodium/proton-translocating pyrophosphatase</fullName>
    </submittedName>
</protein>
<feature type="transmembrane region" description="Helical" evidence="1">
    <location>
        <begin position="18"/>
        <end position="37"/>
    </location>
</feature>
<feature type="non-terminal residue" evidence="2">
    <location>
        <position position="69"/>
    </location>
</feature>
<keyword evidence="1" id="KW-0812">Transmembrane</keyword>
<evidence type="ECO:0000313" key="3">
    <source>
        <dbReference type="Proteomes" id="UP001197609"/>
    </source>
</evidence>
<dbReference type="AlphaFoldDB" id="A0AAJ1EI12"/>
<proteinExistence type="predicted"/>
<dbReference type="EMBL" id="JAIOIU010000030">
    <property type="protein sequence ID" value="MBZ0159013.1"/>
    <property type="molecule type" value="Genomic_DNA"/>
</dbReference>
<evidence type="ECO:0000313" key="2">
    <source>
        <dbReference type="EMBL" id="MBZ0159013.1"/>
    </source>
</evidence>
<organism evidence="2 3">
    <name type="scientific">Candidatus Methylomirabilis tolerans</name>
    <dbReference type="NCBI Taxonomy" id="3123416"/>
    <lineage>
        <taxon>Bacteria</taxon>
        <taxon>Candidatus Methylomirabilota</taxon>
        <taxon>Candidatus Methylomirabilia</taxon>
        <taxon>Candidatus Methylomirabilales</taxon>
        <taxon>Candidatus Methylomirabilaceae</taxon>
        <taxon>Candidatus Methylomirabilis</taxon>
    </lineage>
</organism>
<keyword evidence="1" id="KW-1133">Transmembrane helix</keyword>
<keyword evidence="1" id="KW-0472">Membrane</keyword>
<gene>
    <name evidence="2" type="ORF">K8G79_02525</name>
</gene>
<reference evidence="2 3" key="1">
    <citation type="journal article" date="2021" name="bioRxiv">
        <title>Unraveling nitrogen, sulfur and carbon metabolic pathways and microbial community transcriptional responses to substrate deprivation and toxicity stresses in a bioreactor mimicking anoxic brackish coastal sediment conditions.</title>
        <authorList>
            <person name="Martins P.D."/>
            <person name="Echeveste M.J."/>
            <person name="Arshad A."/>
            <person name="Kurth J."/>
            <person name="Ouboter H."/>
            <person name="Jetten M.S.M."/>
            <person name="Welte C.U."/>
        </authorList>
    </citation>
    <scope>NUCLEOTIDE SEQUENCE [LARGE SCALE GENOMIC DNA]</scope>
    <source>
        <strain evidence="2">MAG_38</strain>
    </source>
</reference>
<dbReference type="Proteomes" id="UP001197609">
    <property type="component" value="Unassembled WGS sequence"/>
</dbReference>
<name>A0AAJ1EI12_9BACT</name>
<comment type="caution">
    <text evidence="2">The sequence shown here is derived from an EMBL/GenBank/DDBJ whole genome shotgun (WGS) entry which is preliminary data.</text>
</comment>
<accession>A0AAJ1EI12</accession>